<dbReference type="PIRSF" id="PIRSF001435">
    <property type="entry name" value="Nth"/>
    <property type="match status" value="1"/>
</dbReference>
<keyword evidence="4" id="KW-0479">Metal-binding</keyword>
<evidence type="ECO:0000256" key="14">
    <source>
        <dbReference type="ARBA" id="ARBA00066769"/>
    </source>
</evidence>
<dbReference type="FunFam" id="1.10.1670.10:FF:000001">
    <property type="entry name" value="Endonuclease III"/>
    <property type="match status" value="1"/>
</dbReference>
<evidence type="ECO:0000256" key="13">
    <source>
        <dbReference type="ARBA" id="ARBA00052915"/>
    </source>
</evidence>
<comment type="caution">
    <text evidence="17">The sequence shown here is derived from an EMBL/GenBank/DDBJ whole genome shotgun (WGS) entry which is preliminary data.</text>
</comment>
<evidence type="ECO:0000256" key="7">
    <source>
        <dbReference type="ARBA" id="ARBA00023004"/>
    </source>
</evidence>
<evidence type="ECO:0000256" key="12">
    <source>
        <dbReference type="ARBA" id="ARBA00023295"/>
    </source>
</evidence>
<dbReference type="EMBL" id="QEFP01000002">
    <property type="protein sequence ID" value="PVU68830.1"/>
    <property type="molecule type" value="Genomic_DNA"/>
</dbReference>
<keyword evidence="3" id="KW-0004">4Fe-4S</keyword>
<gene>
    <name evidence="16" type="ORF">DDW03_000215</name>
    <name evidence="17" type="ORF">DDW03_00615</name>
</gene>
<dbReference type="PANTHER" id="PTHR43286:SF1">
    <property type="entry name" value="ENDONUCLEASE III-LIKE PROTEIN 1"/>
    <property type="match status" value="1"/>
</dbReference>
<accession>A0A2T9WLW9</accession>
<dbReference type="GO" id="GO:0006289">
    <property type="term" value="P:nucleotide-excision repair"/>
    <property type="evidence" value="ECO:0007669"/>
    <property type="project" value="TreeGrafter"/>
</dbReference>
<dbReference type="PROSITE" id="PS00764">
    <property type="entry name" value="ENDONUCLEASE_III_1"/>
    <property type="match status" value="1"/>
</dbReference>
<dbReference type="FunFam" id="1.10.340.30:FF:000001">
    <property type="entry name" value="Endonuclease III"/>
    <property type="match status" value="1"/>
</dbReference>
<dbReference type="SMART" id="SM00525">
    <property type="entry name" value="FES"/>
    <property type="match status" value="1"/>
</dbReference>
<dbReference type="InterPro" id="IPR003265">
    <property type="entry name" value="HhH-GPD_domain"/>
</dbReference>
<evidence type="ECO:0000256" key="1">
    <source>
        <dbReference type="ARBA" id="ARBA00001966"/>
    </source>
</evidence>
<comment type="catalytic activity">
    <reaction evidence="13">
        <text>Hydrolyzes mismatched double-stranded DNA and polynucleotides, releasing free thymine.</text>
        <dbReference type="EC" id="3.2.2.29"/>
    </reaction>
</comment>
<comment type="cofactor">
    <cofactor evidence="1">
        <name>[4Fe-4S] cluster</name>
        <dbReference type="ChEBI" id="CHEBI:49883"/>
    </cofactor>
</comment>
<evidence type="ECO:0000256" key="5">
    <source>
        <dbReference type="ARBA" id="ARBA00022763"/>
    </source>
</evidence>
<evidence type="ECO:0000256" key="8">
    <source>
        <dbReference type="ARBA" id="ARBA00023014"/>
    </source>
</evidence>
<evidence type="ECO:0000259" key="15">
    <source>
        <dbReference type="SMART" id="SM00478"/>
    </source>
</evidence>
<dbReference type="InterPro" id="IPR003651">
    <property type="entry name" value="Endonuclease3_FeS-loop_motif"/>
</dbReference>
<evidence type="ECO:0000313" key="16">
    <source>
        <dbReference type="EMBL" id="MCC5446834.1"/>
    </source>
</evidence>
<keyword evidence="5" id="KW-0227">DNA damage</keyword>
<dbReference type="PANTHER" id="PTHR43286">
    <property type="entry name" value="ENDONUCLEASE III-LIKE PROTEIN 1"/>
    <property type="match status" value="1"/>
</dbReference>
<dbReference type="Gene3D" id="1.10.340.30">
    <property type="entry name" value="Hypothetical protein, domain 2"/>
    <property type="match status" value="1"/>
</dbReference>
<organism evidence="17">
    <name type="scientific">Nanobsidianus stetteri</name>
    <dbReference type="NCBI Taxonomy" id="1294122"/>
    <lineage>
        <taxon>Archaea</taxon>
        <taxon>Nanobdellota</taxon>
        <taxon>Candidatus Nanoarchaeia</taxon>
        <taxon>Nanoarchaeales</taxon>
        <taxon>Nanopusillaceae</taxon>
        <taxon>Candidatus Nanobsidianus</taxon>
    </lineage>
</organism>
<dbReference type="GO" id="GO:0051539">
    <property type="term" value="F:4 iron, 4 sulfur cluster binding"/>
    <property type="evidence" value="ECO:0007669"/>
    <property type="project" value="UniProtKB-KW"/>
</dbReference>
<keyword evidence="17" id="KW-0540">Nuclease</keyword>
<evidence type="ECO:0000256" key="9">
    <source>
        <dbReference type="ARBA" id="ARBA00023125"/>
    </source>
</evidence>
<dbReference type="SMART" id="SM00478">
    <property type="entry name" value="ENDO3c"/>
    <property type="match status" value="1"/>
</dbReference>
<evidence type="ECO:0000256" key="10">
    <source>
        <dbReference type="ARBA" id="ARBA00023204"/>
    </source>
</evidence>
<dbReference type="GO" id="GO:0141016">
    <property type="term" value="F:G/T mismatch-specific thymine-DNA glycosylase activity"/>
    <property type="evidence" value="ECO:0007669"/>
    <property type="project" value="UniProtKB-EC"/>
</dbReference>
<keyword evidence="10" id="KW-0234">DNA repair</keyword>
<dbReference type="GO" id="GO:0046872">
    <property type="term" value="F:metal ion binding"/>
    <property type="evidence" value="ECO:0007669"/>
    <property type="project" value="UniProtKB-KW"/>
</dbReference>
<dbReference type="GO" id="GO:0016829">
    <property type="term" value="F:lyase activity"/>
    <property type="evidence" value="ECO:0007669"/>
    <property type="project" value="UniProtKB-KW"/>
</dbReference>
<keyword evidence="11" id="KW-0456">Lyase</keyword>
<reference evidence="17" key="1">
    <citation type="journal article" date="2015" name="Appl. Environ. Microbiol.">
        <title>Nanoarchaeota, Their Sulfolobales Host, and Nanoarchaeota Virus Distribution across Yellowstone National Park Hot Springs.</title>
        <authorList>
            <person name="Munson-McGee J.H."/>
            <person name="Field E.K."/>
            <person name="Bateson M."/>
            <person name="Rooney C."/>
            <person name="Stepanauskas R."/>
            <person name="Young M.J."/>
        </authorList>
    </citation>
    <scope>NUCLEOTIDE SEQUENCE [LARGE SCALE GENOMIC DNA]</scope>
    <source>
        <strain evidence="17">SCGC AB-777_F03</strain>
    </source>
</reference>
<evidence type="ECO:0000256" key="4">
    <source>
        <dbReference type="ARBA" id="ARBA00022723"/>
    </source>
</evidence>
<dbReference type="InterPro" id="IPR023170">
    <property type="entry name" value="HhH_base_excis_C"/>
</dbReference>
<reference evidence="16" key="3">
    <citation type="submission" date="2017-05" db="EMBL/GenBank/DDBJ databases">
        <authorList>
            <person name="Munson-Mcgee J.H."/>
        </authorList>
    </citation>
    <scope>NUCLEOTIDE SEQUENCE</scope>
    <source>
        <strain evidence="16">SCGC AB-777_F03</strain>
    </source>
</reference>
<keyword evidence="9" id="KW-0238">DNA-binding</keyword>
<dbReference type="EC" id="3.2.2.29" evidence="14"/>
<evidence type="ECO:0000256" key="2">
    <source>
        <dbReference type="ARBA" id="ARBA00008343"/>
    </source>
</evidence>
<evidence type="ECO:0000256" key="6">
    <source>
        <dbReference type="ARBA" id="ARBA00022801"/>
    </source>
</evidence>
<comment type="similarity">
    <text evidence="2">Belongs to the Nth/MutY family.</text>
</comment>
<evidence type="ECO:0000256" key="11">
    <source>
        <dbReference type="ARBA" id="ARBA00023239"/>
    </source>
</evidence>
<sequence length="218" mass="26133">MIKEIIKGIEETLSENNINEKLASPYIWEKYKDPFKVLITVLLSIRVREEKTLEVSERLFNKYNKLEDIRNASLEEIKDTIRDIGLYNNKAKWIKEIAEKWDYNKYCDEEYIRSLPGVGRKIANVYLIIVCNKNYIAVDTHVHRISNRIGIVKTKNPEETEIELYKVIPEEYYNKINFLFVLFGRNICKPINPKCNICKINKYCKYYKKLFRRNRSLY</sequence>
<keyword evidence="12" id="KW-0326">Glycosidase</keyword>
<proteinExistence type="inferred from homology"/>
<keyword evidence="7" id="KW-0408">Iron</keyword>
<dbReference type="InterPro" id="IPR011257">
    <property type="entry name" value="DNA_glycosylase"/>
</dbReference>
<name>A0A2T9WLW9_NANST</name>
<reference evidence="17" key="2">
    <citation type="submission" date="2017-05" db="EMBL/GenBank/DDBJ databases">
        <authorList>
            <person name="Song R."/>
            <person name="Chenine A.L."/>
            <person name="Ruprecht R.M."/>
        </authorList>
    </citation>
    <scope>NUCLEOTIDE SEQUENCE</scope>
    <source>
        <strain evidence="17">SCGC AB-777_F03</strain>
    </source>
</reference>
<feature type="domain" description="HhH-GPD" evidence="15">
    <location>
        <begin position="43"/>
        <end position="186"/>
    </location>
</feature>
<keyword evidence="8" id="KW-0411">Iron-sulfur</keyword>
<dbReference type="SUPFAM" id="SSF48150">
    <property type="entry name" value="DNA-glycosylase"/>
    <property type="match status" value="1"/>
</dbReference>
<dbReference type="GO" id="GO:0003906">
    <property type="term" value="F:DNA-(apurinic or apyrimidinic site) endonuclease activity"/>
    <property type="evidence" value="ECO:0007669"/>
    <property type="project" value="TreeGrafter"/>
</dbReference>
<dbReference type="RefSeq" id="WP_228615052.1">
    <property type="nucleotide sequence ID" value="NZ_QEFP02000003.1"/>
</dbReference>
<dbReference type="CDD" id="cd00056">
    <property type="entry name" value="ENDO3c"/>
    <property type="match status" value="1"/>
</dbReference>
<dbReference type="GO" id="GO:0003677">
    <property type="term" value="F:DNA binding"/>
    <property type="evidence" value="ECO:0007669"/>
    <property type="project" value="UniProtKB-KW"/>
</dbReference>
<dbReference type="Proteomes" id="UP000245509">
    <property type="component" value="Unassembled WGS sequence"/>
</dbReference>
<dbReference type="Gene3D" id="1.10.1670.10">
    <property type="entry name" value="Helix-hairpin-Helix base-excision DNA repair enzymes (C-terminal)"/>
    <property type="match status" value="1"/>
</dbReference>
<keyword evidence="17" id="KW-0255">Endonuclease</keyword>
<dbReference type="GO" id="GO:0006285">
    <property type="term" value="P:base-excision repair, AP site formation"/>
    <property type="evidence" value="ECO:0007669"/>
    <property type="project" value="TreeGrafter"/>
</dbReference>
<evidence type="ECO:0000313" key="17">
    <source>
        <dbReference type="EMBL" id="PVU68830.1"/>
    </source>
</evidence>
<dbReference type="InterPro" id="IPR004035">
    <property type="entry name" value="Endouclease-III_FeS-bd_BS"/>
</dbReference>
<evidence type="ECO:0000256" key="3">
    <source>
        <dbReference type="ARBA" id="ARBA00022485"/>
    </source>
</evidence>
<keyword evidence="6" id="KW-0378">Hydrolase</keyword>
<protein>
    <recommendedName>
        <fullName evidence="14">thymine-DNA glycosylase</fullName>
        <ecNumber evidence="14">3.2.2.29</ecNumber>
    </recommendedName>
</protein>
<dbReference type="EMBL" id="QEFP02000003">
    <property type="protein sequence ID" value="MCC5446834.1"/>
    <property type="molecule type" value="Genomic_DNA"/>
</dbReference>
<dbReference type="Pfam" id="PF00730">
    <property type="entry name" value="HhH-GPD"/>
    <property type="match status" value="1"/>
</dbReference>
<dbReference type="AlphaFoldDB" id="A0A2T9WLW9"/>
<reference evidence="16" key="4">
    <citation type="submission" date="2021-11" db="EMBL/GenBank/DDBJ databases">
        <authorList>
            <person name="Munson-Mcgee J."/>
            <person name="Field E."/>
            <person name="Bateson M."/>
            <person name="Rooney C."/>
            <person name="Stepanauskas R."/>
            <person name="Young M."/>
        </authorList>
    </citation>
    <scope>NUCLEOTIDE SEQUENCE</scope>
    <source>
        <strain evidence="16">SCGC AB-777_F03</strain>
    </source>
</reference>
<dbReference type="GO" id="GO:0000703">
    <property type="term" value="F:oxidized pyrimidine nucleobase lesion DNA N-glycosylase activity"/>
    <property type="evidence" value="ECO:0007669"/>
    <property type="project" value="TreeGrafter"/>
</dbReference>